<dbReference type="SUPFAM" id="SSF49870">
    <property type="entry name" value="Osmotin, thaumatin-like protein"/>
    <property type="match status" value="1"/>
</dbReference>
<dbReference type="Proteomes" id="UP000266723">
    <property type="component" value="Unassembled WGS sequence"/>
</dbReference>
<comment type="caution">
    <text evidence="2">The sequence shown here is derived from an EMBL/GenBank/DDBJ whole genome shotgun (WGS) entry which is preliminary data.</text>
</comment>
<reference evidence="2 3" key="1">
    <citation type="journal article" date="2020" name="BMC Genomics">
        <title>Intraspecific diversification of the crop wild relative Brassica cretica Lam. using demographic model selection.</title>
        <authorList>
            <person name="Kioukis A."/>
            <person name="Michalopoulou V.A."/>
            <person name="Briers L."/>
            <person name="Pirintsos S."/>
            <person name="Studholme D.J."/>
            <person name="Pavlidis P."/>
            <person name="Sarris P.F."/>
        </authorList>
    </citation>
    <scope>NUCLEOTIDE SEQUENCE [LARGE SCALE GENOMIC DNA]</scope>
    <source>
        <strain evidence="3">cv. PFS-1207/04</strain>
    </source>
</reference>
<feature type="region of interest" description="Disordered" evidence="1">
    <location>
        <begin position="214"/>
        <end position="235"/>
    </location>
</feature>
<dbReference type="SMART" id="SM00205">
    <property type="entry name" value="THN"/>
    <property type="match status" value="1"/>
</dbReference>
<dbReference type="CDD" id="cd09218">
    <property type="entry name" value="TLP-PA"/>
    <property type="match status" value="1"/>
</dbReference>
<dbReference type="InterPro" id="IPR001938">
    <property type="entry name" value="Thaumatin"/>
</dbReference>
<evidence type="ECO:0000313" key="3">
    <source>
        <dbReference type="Proteomes" id="UP000266723"/>
    </source>
</evidence>
<dbReference type="PANTHER" id="PTHR31048">
    <property type="entry name" value="OS03G0233200 PROTEIN"/>
    <property type="match status" value="1"/>
</dbReference>
<dbReference type="Pfam" id="PF00314">
    <property type="entry name" value="Thaumatin"/>
    <property type="match status" value="1"/>
</dbReference>
<gene>
    <name evidence="2" type="ORF">DY000_02045846</name>
</gene>
<keyword evidence="3" id="KW-1185">Reference proteome</keyword>
<accession>A0ABQ7F0N5</accession>
<dbReference type="PROSITE" id="PS51367">
    <property type="entry name" value="THAUMATIN_2"/>
    <property type="match status" value="1"/>
</dbReference>
<dbReference type="InterPro" id="IPR037176">
    <property type="entry name" value="Osmotin/thaumatin-like_sf"/>
</dbReference>
<name>A0ABQ7F0N5_BRACR</name>
<evidence type="ECO:0008006" key="4">
    <source>
        <dbReference type="Google" id="ProtNLM"/>
    </source>
</evidence>
<proteinExistence type="predicted"/>
<sequence>MQGTITVVSGTVFTIVNSCSFTVWPGILTGDNGVQLNDGGFELAPGASVDVTAPPGWSGRIWGRTGCNFDGSGAGSCLTGDCGNKLKCAGAGGVPPVTLAEFTIGTGGGQDNYDVSLVDGYNIQMALTTRDGSGDCQNGGCDSDLNGSCPNDQRVMDGANVVACRSACEAFKNPEYCCTGAHAFYHQANLFTMPSSSMNSDSCSYTFILQQRTSSQAKEKGPGARKRDRREFRRL</sequence>
<dbReference type="EMBL" id="QGKV02000297">
    <property type="protein sequence ID" value="KAF3609120.1"/>
    <property type="molecule type" value="Genomic_DNA"/>
</dbReference>
<evidence type="ECO:0000313" key="2">
    <source>
        <dbReference type="EMBL" id="KAF3609120.1"/>
    </source>
</evidence>
<dbReference type="Gene3D" id="2.60.110.10">
    <property type="entry name" value="Thaumatin"/>
    <property type="match status" value="1"/>
</dbReference>
<protein>
    <recommendedName>
        <fullName evidence="4">Thaumatin-like protein</fullName>
    </recommendedName>
</protein>
<evidence type="ECO:0000256" key="1">
    <source>
        <dbReference type="SAM" id="MobiDB-lite"/>
    </source>
</evidence>
<dbReference type="PRINTS" id="PR00347">
    <property type="entry name" value="THAUMATIN"/>
</dbReference>
<organism evidence="2 3">
    <name type="scientific">Brassica cretica</name>
    <name type="common">Mustard</name>
    <dbReference type="NCBI Taxonomy" id="69181"/>
    <lineage>
        <taxon>Eukaryota</taxon>
        <taxon>Viridiplantae</taxon>
        <taxon>Streptophyta</taxon>
        <taxon>Embryophyta</taxon>
        <taxon>Tracheophyta</taxon>
        <taxon>Spermatophyta</taxon>
        <taxon>Magnoliopsida</taxon>
        <taxon>eudicotyledons</taxon>
        <taxon>Gunneridae</taxon>
        <taxon>Pentapetalae</taxon>
        <taxon>rosids</taxon>
        <taxon>malvids</taxon>
        <taxon>Brassicales</taxon>
        <taxon>Brassicaceae</taxon>
        <taxon>Brassiceae</taxon>
        <taxon>Brassica</taxon>
    </lineage>
</organism>